<feature type="compositionally biased region" description="Pro residues" evidence="1">
    <location>
        <begin position="557"/>
        <end position="570"/>
    </location>
</feature>
<feature type="compositionally biased region" description="Pro residues" evidence="1">
    <location>
        <begin position="1812"/>
        <end position="1823"/>
    </location>
</feature>
<feature type="compositionally biased region" description="Acidic residues" evidence="1">
    <location>
        <begin position="771"/>
        <end position="786"/>
    </location>
</feature>
<dbReference type="Proteomes" id="UP000799428">
    <property type="component" value="Unassembled WGS sequence"/>
</dbReference>
<feature type="region of interest" description="Disordered" evidence="1">
    <location>
        <begin position="891"/>
        <end position="922"/>
    </location>
</feature>
<feature type="compositionally biased region" description="Basic and acidic residues" evidence="1">
    <location>
        <begin position="2215"/>
        <end position="2245"/>
    </location>
</feature>
<feature type="region of interest" description="Disordered" evidence="1">
    <location>
        <begin position="2106"/>
        <end position="2289"/>
    </location>
</feature>
<proteinExistence type="predicted"/>
<feature type="compositionally biased region" description="Polar residues" evidence="1">
    <location>
        <begin position="2029"/>
        <end position="2042"/>
    </location>
</feature>
<feature type="domain" description="Myb-like" evidence="2">
    <location>
        <begin position="1096"/>
        <end position="1152"/>
    </location>
</feature>
<evidence type="ECO:0000256" key="1">
    <source>
        <dbReference type="SAM" id="MobiDB-lite"/>
    </source>
</evidence>
<organism evidence="3 4">
    <name type="scientific">Pleomassaria siparia CBS 279.74</name>
    <dbReference type="NCBI Taxonomy" id="1314801"/>
    <lineage>
        <taxon>Eukaryota</taxon>
        <taxon>Fungi</taxon>
        <taxon>Dikarya</taxon>
        <taxon>Ascomycota</taxon>
        <taxon>Pezizomycotina</taxon>
        <taxon>Dothideomycetes</taxon>
        <taxon>Pleosporomycetidae</taxon>
        <taxon>Pleosporales</taxon>
        <taxon>Pleomassariaceae</taxon>
        <taxon>Pleomassaria</taxon>
    </lineage>
</organism>
<feature type="compositionally biased region" description="Basic and acidic residues" evidence="1">
    <location>
        <begin position="114"/>
        <end position="128"/>
    </location>
</feature>
<feature type="compositionally biased region" description="Basic and acidic residues" evidence="1">
    <location>
        <begin position="193"/>
        <end position="258"/>
    </location>
</feature>
<feature type="compositionally biased region" description="Basic residues" evidence="1">
    <location>
        <begin position="1156"/>
        <end position="1168"/>
    </location>
</feature>
<feature type="compositionally biased region" description="Basic and acidic residues" evidence="1">
    <location>
        <begin position="1231"/>
        <end position="1243"/>
    </location>
</feature>
<feature type="region of interest" description="Disordered" evidence="1">
    <location>
        <begin position="1505"/>
        <end position="2017"/>
    </location>
</feature>
<feature type="domain" description="Myb-like" evidence="2">
    <location>
        <begin position="1358"/>
        <end position="1406"/>
    </location>
</feature>
<dbReference type="CDD" id="cd00167">
    <property type="entry name" value="SANT"/>
    <property type="match status" value="1"/>
</dbReference>
<feature type="compositionally biased region" description="Low complexity" evidence="1">
    <location>
        <begin position="1733"/>
        <end position="1759"/>
    </location>
</feature>
<dbReference type="Gene3D" id="1.10.10.60">
    <property type="entry name" value="Homeodomain-like"/>
    <property type="match status" value="2"/>
</dbReference>
<reference evidence="3" key="1">
    <citation type="journal article" date="2020" name="Stud. Mycol.">
        <title>101 Dothideomycetes genomes: a test case for predicting lifestyles and emergence of pathogens.</title>
        <authorList>
            <person name="Haridas S."/>
            <person name="Albert R."/>
            <person name="Binder M."/>
            <person name="Bloem J."/>
            <person name="Labutti K."/>
            <person name="Salamov A."/>
            <person name="Andreopoulos B."/>
            <person name="Baker S."/>
            <person name="Barry K."/>
            <person name="Bills G."/>
            <person name="Bluhm B."/>
            <person name="Cannon C."/>
            <person name="Castanera R."/>
            <person name="Culley D."/>
            <person name="Daum C."/>
            <person name="Ezra D."/>
            <person name="Gonzalez J."/>
            <person name="Henrissat B."/>
            <person name="Kuo A."/>
            <person name="Liang C."/>
            <person name="Lipzen A."/>
            <person name="Lutzoni F."/>
            <person name="Magnuson J."/>
            <person name="Mondo S."/>
            <person name="Nolan M."/>
            <person name="Ohm R."/>
            <person name="Pangilinan J."/>
            <person name="Park H.-J."/>
            <person name="Ramirez L."/>
            <person name="Alfaro M."/>
            <person name="Sun H."/>
            <person name="Tritt A."/>
            <person name="Yoshinaga Y."/>
            <person name="Zwiers L.-H."/>
            <person name="Turgeon B."/>
            <person name="Goodwin S."/>
            <person name="Spatafora J."/>
            <person name="Crous P."/>
            <person name="Grigoriev I."/>
        </authorList>
    </citation>
    <scope>NUCLEOTIDE SEQUENCE</scope>
    <source>
        <strain evidence="3">CBS 279.74</strain>
    </source>
</reference>
<feature type="compositionally biased region" description="Polar residues" evidence="1">
    <location>
        <begin position="2135"/>
        <end position="2145"/>
    </location>
</feature>
<name>A0A6G1KR75_9PLEO</name>
<feature type="compositionally biased region" description="Low complexity" evidence="1">
    <location>
        <begin position="37"/>
        <end position="50"/>
    </location>
</feature>
<feature type="compositionally biased region" description="Basic residues" evidence="1">
    <location>
        <begin position="1244"/>
        <end position="1258"/>
    </location>
</feature>
<feature type="compositionally biased region" description="Basic and acidic residues" evidence="1">
    <location>
        <begin position="11"/>
        <end position="27"/>
    </location>
</feature>
<dbReference type="SMART" id="SM00717">
    <property type="entry name" value="SANT"/>
    <property type="match status" value="2"/>
</dbReference>
<dbReference type="GO" id="GO:0034967">
    <property type="term" value="C:Set3 complex"/>
    <property type="evidence" value="ECO:0007669"/>
    <property type="project" value="TreeGrafter"/>
</dbReference>
<feature type="compositionally biased region" description="Polar residues" evidence="1">
    <location>
        <begin position="1942"/>
        <end position="1987"/>
    </location>
</feature>
<dbReference type="PANTHER" id="PTHR13992">
    <property type="entry name" value="NUCLEAR RECEPTOR CO-REPRESSOR RELATED NCOR"/>
    <property type="match status" value="1"/>
</dbReference>
<dbReference type="EMBL" id="MU005764">
    <property type="protein sequence ID" value="KAF2715338.1"/>
    <property type="molecule type" value="Genomic_DNA"/>
</dbReference>
<feature type="compositionally biased region" description="Polar residues" evidence="1">
    <location>
        <begin position="1888"/>
        <end position="1907"/>
    </location>
</feature>
<feature type="compositionally biased region" description="Pro residues" evidence="1">
    <location>
        <begin position="1311"/>
        <end position="1329"/>
    </location>
</feature>
<dbReference type="InterPro" id="IPR001005">
    <property type="entry name" value="SANT/Myb"/>
</dbReference>
<feature type="compositionally biased region" description="Pro residues" evidence="1">
    <location>
        <begin position="1524"/>
        <end position="1533"/>
    </location>
</feature>
<feature type="compositionally biased region" description="Basic and acidic residues" evidence="1">
    <location>
        <begin position="1273"/>
        <end position="1295"/>
    </location>
</feature>
<dbReference type="GO" id="GO:0006357">
    <property type="term" value="P:regulation of transcription by RNA polymerase II"/>
    <property type="evidence" value="ECO:0007669"/>
    <property type="project" value="TreeGrafter"/>
</dbReference>
<gene>
    <name evidence="3" type="ORF">K504DRAFT_365471</name>
</gene>
<feature type="compositionally biased region" description="Polar residues" evidence="1">
    <location>
        <begin position="1687"/>
        <end position="1719"/>
    </location>
</feature>
<dbReference type="InterPro" id="IPR051571">
    <property type="entry name" value="N-CoR_corepressor"/>
</dbReference>
<dbReference type="Pfam" id="PF00249">
    <property type="entry name" value="Myb_DNA-binding"/>
    <property type="match status" value="1"/>
</dbReference>
<feature type="compositionally biased region" description="Basic and acidic residues" evidence="1">
    <location>
        <begin position="135"/>
        <end position="160"/>
    </location>
</feature>
<feature type="region of interest" description="Disordered" evidence="1">
    <location>
        <begin position="2029"/>
        <end position="2069"/>
    </location>
</feature>
<feature type="compositionally biased region" description="Basic and acidic residues" evidence="1">
    <location>
        <begin position="451"/>
        <end position="480"/>
    </location>
</feature>
<accession>A0A6G1KR75</accession>
<dbReference type="PANTHER" id="PTHR13992:SF39">
    <property type="entry name" value="SMRTER, ISOFORM G"/>
    <property type="match status" value="1"/>
</dbReference>
<feature type="compositionally biased region" description="Basic and acidic residues" evidence="1">
    <location>
        <begin position="2189"/>
        <end position="2204"/>
    </location>
</feature>
<feature type="compositionally biased region" description="Low complexity" evidence="1">
    <location>
        <begin position="1580"/>
        <end position="1603"/>
    </location>
</feature>
<dbReference type="SUPFAM" id="SSF46689">
    <property type="entry name" value="Homeodomain-like"/>
    <property type="match status" value="1"/>
</dbReference>
<feature type="compositionally biased region" description="Basic and acidic residues" evidence="1">
    <location>
        <begin position="338"/>
        <end position="347"/>
    </location>
</feature>
<evidence type="ECO:0000259" key="2">
    <source>
        <dbReference type="SMART" id="SM00717"/>
    </source>
</evidence>
<feature type="compositionally biased region" description="Basic and acidic residues" evidence="1">
    <location>
        <begin position="664"/>
        <end position="676"/>
    </location>
</feature>
<feature type="compositionally biased region" description="Polar residues" evidence="1">
    <location>
        <begin position="1349"/>
        <end position="1363"/>
    </location>
</feature>
<protein>
    <recommendedName>
        <fullName evidence="2">Myb-like domain-containing protein</fullName>
    </recommendedName>
</protein>
<feature type="region of interest" description="Disordered" evidence="1">
    <location>
        <begin position="417"/>
        <end position="789"/>
    </location>
</feature>
<dbReference type="InterPro" id="IPR009057">
    <property type="entry name" value="Homeodomain-like_sf"/>
</dbReference>
<feature type="region of interest" description="Disordered" evidence="1">
    <location>
        <begin position="1156"/>
        <end position="1363"/>
    </location>
</feature>
<keyword evidence="4" id="KW-1185">Reference proteome</keyword>
<feature type="compositionally biased region" description="Polar residues" evidence="1">
    <location>
        <begin position="1767"/>
        <end position="1782"/>
    </location>
</feature>
<feature type="region of interest" description="Disordered" evidence="1">
    <location>
        <begin position="973"/>
        <end position="994"/>
    </location>
</feature>
<feature type="region of interest" description="Disordered" evidence="1">
    <location>
        <begin position="1"/>
        <end position="352"/>
    </location>
</feature>
<feature type="compositionally biased region" description="Low complexity" evidence="1">
    <location>
        <begin position="2152"/>
        <end position="2163"/>
    </location>
</feature>
<sequence>MSSSRYPDNNRYPRDRSPYRENRDRRPSGYGGGYAPRGNDSNNRPNPDSNTFQPRDAPRGPKSLDVPRGPPIVPASGVPSGPRDIPREAPRGFAGRGEPPSLRDAPPLGTHNYWRPERDHFDRRDRRPSPPRRSPVRDARDSRDFVPRDLDINRARRNSRDGPPSAGSTYSDPPLGIGSNYRGRGRGGIGRDFGGDTRGRGRAYHIDDRDRHDARDRMPDRPDRAYNRPRSRSRDSIRRDRDIREERDFDRRDRDEQRFNGGRIYDSYIGPGSAIKPGMRSGLDTHRGNGPADSRHVPGTPTGPPTPHSSHHPSTGDRLGPPPDAYPRRSSIAVEPLSAKDARRESEQNNLLAIRAEASRERYAPRASSPPAAVPAFGFSNVWRNPALDAKPSVVAHALKPVQPTASVAVASTLAPPTTIPANATVPKPSVPSGPSTAPITGPKVPPTGPKADRISDRSQGDHQSQDNRPSTVDRPRVEPPSRPPPLSAISSKAPVLENIEQKSVVPVAASAPSSALIPPQPLAISPPPPLGPASRIRAPPTGPQATLRQNVSPSFSRPPPPPPPPPPYVPRDVSPVTAPSSITSRNPMSVNTSPKSMPANIPTGPKADRTNPMVPRPQMYGPMDRPGFSTNSNFAPPRLPMAPFPKSHQWVKPGLNRVPSIPTKREFSGEDRERTFGTAPKAPKLEGATTAMESQRMEQPIPKSPATTRSTSEAEVPRIQVAPEPVAKAPSPKPTEIDTRGLSNLSLPDESPRTDKLPVSAASSAHEMMEDSDDDLDLDEDDFAESEAKYNKEQARLVSKRVDLSAPHLRANTPLREIMLLASLTIDHLPHQQTKPVDEEMISPPLVQPPPESAPTELLTPKAEEAEDMIVDGKQEKPLAPATQALRLRHDTSPEQEPEPDLSCLPYLGSGPPTPLSDLEQDRPSLSDWVILTIRNNLRKDIEPELDPDDVSKQYAIAYKQWRLHIRDFDDTQDAEEERQPSIDPGLKVTTPDPQNSAMAAVMMDQPTTGRRGHSGRWATELDFEQVLKESLKTAEEERMGKKEKEPRKSMSDPEREANVPMQLTAYDAQRRRFIDTNFQREPGQGIFVYHYEPPEDDFTEAEHKIMVSHYKDQYAKKWGKLAEILYKEAGTSRTYKDCINHYYATKWHKEYKGKVRGKRGGARKRGGGAGRGRANNANTDRTEVPGEDGSIPHAVTETGRPRRSAAPTFGAESEFDASTSTPTPGRPRRQPDADGNQEKVDRRRKTGKEKAGRKPKNQVQVLAAAPAESPVKIDRKERALGVKTEEDFGRRSLGEMPLPMQTQLQLGPSPDPGPGPSPGPVEDPTPMPSNLLVQPGMGVGMSERSRPQTNNTRPGPSSYWSVTEQNDFQRNVAHFGTDWIAIANHMGTKTHTMVRNQYLRLAEGGTVPELQKLADEADQKRERGEDLGPPPTPTPAPKRRYESAQTNIPRTLAPTPEVAELLKSPAMVPVAAPKESPPQFVPSGRLSTIAQAPIQAKPLVTTPGTISMSEPGLVAVPSVPQHSPPVQPPRTQPQVHHQQSLSQHKAHHPGPHAGPRAGFFSDELVRAEARPPSQSSMAQPARSIQQQIQPQGRAQEQPQAQLFRSTGIQEREGQSRLEVQADNDPQLRFQPHHSRRISHEVPPHRHFPTAMTGAAPMMSQMRSTPGARSPESRPLSMQHPRHVAQPQSSGQSQIEVANQPSTSLPVASQYPSRSSMATPPIKDEHRQFSLPQHQPQRQPQHQPHVQTQSYPPLSTQSPVPPPASKPTTAPRKSNLLSLLNDTEPEELRPKKSVEQGIISHTPTPLQQTPIAPPPPTAPQALPPQRDTYIDVRTTQAPYSRSSYAQPAPMPQPPSSRHFVDLTSEQSQGARATHQRESWQRGHHFHTSQSQTQPGSALNSPHSTLAQPMFGGDSRMYGNHRSLLAQHNAPRHNPSPPPLSAYNNSPHMHSRTPSLSGATSQQSRHGLSNTTPTQHPQAAGSTQILQPNPYAQVDPPGSSSQASGPVGMRPSPHLHTSHVAHARDLQGRNEQSQVHNGTLNYPNPHVLSENHAGHQHIRGPSVSEQYRGRDPRDIQHEFDARNAQRDMSMELSQRADALLREQAESLMGTSQHRSTAPLPPQQDHRYQPQQQDRSYVQRSHTPLSRTEHNQHQPLQHPPHSSLAENSHPIYGQRPPEEPRRFRTQFHPQNERERFPDRMREEQAQQHPGLGVDEYAGREREMRERDMQRDARYREDLMRRERETAARGAPPLGPGQHAPDQRQVSDRSSMDWTRAVRPPPPERWQQQQR</sequence>
<feature type="compositionally biased region" description="Basic and acidic residues" evidence="1">
    <location>
        <begin position="1418"/>
        <end position="1428"/>
    </location>
</feature>
<feature type="compositionally biased region" description="Polar residues" evidence="1">
    <location>
        <begin position="578"/>
        <end position="596"/>
    </location>
</feature>
<feature type="compositionally biased region" description="Basic and acidic residues" evidence="1">
    <location>
        <begin position="2259"/>
        <end position="2269"/>
    </location>
</feature>
<feature type="region of interest" description="Disordered" evidence="1">
    <location>
        <begin position="1034"/>
        <end position="1058"/>
    </location>
</feature>
<feature type="compositionally biased region" description="Low complexity" evidence="1">
    <location>
        <begin position="504"/>
        <end position="518"/>
    </location>
</feature>
<evidence type="ECO:0000313" key="4">
    <source>
        <dbReference type="Proteomes" id="UP000799428"/>
    </source>
</evidence>
<feature type="region of interest" description="Disordered" evidence="1">
    <location>
        <begin position="1418"/>
        <end position="1449"/>
    </location>
</feature>
<evidence type="ECO:0000313" key="3">
    <source>
        <dbReference type="EMBL" id="KAF2715338.1"/>
    </source>
</evidence>
<dbReference type="OrthoDB" id="10258692at2759"/>
<feature type="compositionally biased region" description="Pro residues" evidence="1">
    <location>
        <begin position="519"/>
        <end position="532"/>
    </location>
</feature>